<evidence type="ECO:0000256" key="1">
    <source>
        <dbReference type="ARBA" id="ARBA00004613"/>
    </source>
</evidence>
<evidence type="ECO:0000313" key="4">
    <source>
        <dbReference type="EMBL" id="HIX81729.1"/>
    </source>
</evidence>
<dbReference type="Pfam" id="PF01522">
    <property type="entry name" value="Polysacc_deac_1"/>
    <property type="match status" value="1"/>
</dbReference>
<dbReference type="InterPro" id="IPR011330">
    <property type="entry name" value="Glyco_hydro/deAcase_b/a-brl"/>
</dbReference>
<dbReference type="EMBL" id="DXET01000155">
    <property type="protein sequence ID" value="HIX81729.1"/>
    <property type="molecule type" value="Genomic_DNA"/>
</dbReference>
<dbReference type="AlphaFoldDB" id="A0A9D1XLU8"/>
<evidence type="ECO:0000313" key="5">
    <source>
        <dbReference type="Proteomes" id="UP000886724"/>
    </source>
</evidence>
<feature type="domain" description="NodB homology" evidence="3">
    <location>
        <begin position="100"/>
        <end position="259"/>
    </location>
</feature>
<protein>
    <submittedName>
        <fullName evidence="4">Polysaccharide deacetylase family protein</fullName>
    </submittedName>
</protein>
<dbReference type="Gene3D" id="3.20.20.370">
    <property type="entry name" value="Glycoside hydrolase/deacetylase"/>
    <property type="match status" value="1"/>
</dbReference>
<gene>
    <name evidence="4" type="ORF">H9980_07145</name>
</gene>
<reference evidence="4" key="1">
    <citation type="journal article" date="2021" name="PeerJ">
        <title>Extensive microbial diversity within the chicken gut microbiome revealed by metagenomics and culture.</title>
        <authorList>
            <person name="Gilroy R."/>
            <person name="Ravi A."/>
            <person name="Getino M."/>
            <person name="Pursley I."/>
            <person name="Horton D.L."/>
            <person name="Alikhan N.F."/>
            <person name="Baker D."/>
            <person name="Gharbi K."/>
            <person name="Hall N."/>
            <person name="Watson M."/>
            <person name="Adriaenssens E.M."/>
            <person name="Foster-Nyarko E."/>
            <person name="Jarju S."/>
            <person name="Secka A."/>
            <person name="Antonio M."/>
            <person name="Oren A."/>
            <person name="Chaudhuri R.R."/>
            <person name="La Ragione R."/>
            <person name="Hildebrand F."/>
            <person name="Pallen M.J."/>
        </authorList>
    </citation>
    <scope>NUCLEOTIDE SEQUENCE</scope>
    <source>
        <strain evidence="4">ChiGjej1B1-14440</strain>
    </source>
</reference>
<evidence type="ECO:0000259" key="3">
    <source>
        <dbReference type="PROSITE" id="PS51677"/>
    </source>
</evidence>
<comment type="caution">
    <text evidence="4">The sequence shown here is derived from an EMBL/GenBank/DDBJ whole genome shotgun (WGS) entry which is preliminary data.</text>
</comment>
<evidence type="ECO:0000256" key="2">
    <source>
        <dbReference type="ARBA" id="ARBA00022729"/>
    </source>
</evidence>
<dbReference type="GO" id="GO:0005975">
    <property type="term" value="P:carbohydrate metabolic process"/>
    <property type="evidence" value="ECO:0007669"/>
    <property type="project" value="InterPro"/>
</dbReference>
<accession>A0A9D1XLU8</accession>
<comment type="subcellular location">
    <subcellularLocation>
        <location evidence="1">Secreted</location>
    </subcellularLocation>
</comment>
<dbReference type="InterPro" id="IPR002509">
    <property type="entry name" value="NODB_dom"/>
</dbReference>
<dbReference type="PANTHER" id="PTHR34216">
    <property type="match status" value="1"/>
</dbReference>
<dbReference type="InterPro" id="IPR051398">
    <property type="entry name" value="Polysacch_Deacetylase"/>
</dbReference>
<dbReference type="SUPFAM" id="SSF88713">
    <property type="entry name" value="Glycoside hydrolase/deacetylase"/>
    <property type="match status" value="1"/>
</dbReference>
<reference evidence="4" key="2">
    <citation type="submission" date="2021-04" db="EMBL/GenBank/DDBJ databases">
        <authorList>
            <person name="Gilroy R."/>
        </authorList>
    </citation>
    <scope>NUCLEOTIDE SEQUENCE</scope>
    <source>
        <strain evidence="4">ChiGjej1B1-14440</strain>
    </source>
</reference>
<name>A0A9D1XLU8_9FIRM</name>
<dbReference type="PANTHER" id="PTHR34216:SF3">
    <property type="entry name" value="POLY-BETA-1,6-N-ACETYL-D-GLUCOSAMINE N-DEACETYLASE"/>
    <property type="match status" value="1"/>
</dbReference>
<dbReference type="PROSITE" id="PS51677">
    <property type="entry name" value="NODB"/>
    <property type="match status" value="1"/>
</dbReference>
<dbReference type="GO" id="GO:0005576">
    <property type="term" value="C:extracellular region"/>
    <property type="evidence" value="ECO:0007669"/>
    <property type="project" value="UniProtKB-SubCell"/>
</dbReference>
<keyword evidence="2" id="KW-0732">Signal</keyword>
<dbReference type="GO" id="GO:0016810">
    <property type="term" value="F:hydrolase activity, acting on carbon-nitrogen (but not peptide) bonds"/>
    <property type="evidence" value="ECO:0007669"/>
    <property type="project" value="InterPro"/>
</dbReference>
<proteinExistence type="predicted"/>
<sequence>MKTIKKVICFLLCAYLAIGLIWAVKIAIIHYLNVDGLPVLGYHDIVSDEDKEKNYKHDIYHMSISKFEKQMQYLYENNYHTLTMQEIEAYYNGSYQLPKKAVALTFDDGYKSFNTIVKKVLQKYNFQATCFVIGYKTTIDNPKYLKKEDLINDENVQYYSHSYNFHHCQKALKMIETLSKEQINDDFNQNKNIVSSKYFAFPYGVASEESFSVLKQQNVSLAFGYNQNRNMTRKDNQYLLPRYSMFANMPFIYFKWICQ</sequence>
<organism evidence="4 5">
    <name type="scientific">Candidatus Erysipelatoclostridium merdavium</name>
    <dbReference type="NCBI Taxonomy" id="2838566"/>
    <lineage>
        <taxon>Bacteria</taxon>
        <taxon>Bacillati</taxon>
        <taxon>Bacillota</taxon>
        <taxon>Erysipelotrichia</taxon>
        <taxon>Erysipelotrichales</taxon>
        <taxon>Erysipelotrichales incertae sedis</taxon>
    </lineage>
</organism>
<dbReference type="Proteomes" id="UP000886724">
    <property type="component" value="Unassembled WGS sequence"/>
</dbReference>